<accession>A0A0U3GNU8</accession>
<dbReference type="OrthoDB" id="42238at2157"/>
<organism evidence="8 9">
    <name type="scientific">Sulfolobus acidocaldarius</name>
    <dbReference type="NCBI Taxonomy" id="2285"/>
    <lineage>
        <taxon>Archaea</taxon>
        <taxon>Thermoproteota</taxon>
        <taxon>Thermoprotei</taxon>
        <taxon>Sulfolobales</taxon>
        <taxon>Sulfolobaceae</taxon>
        <taxon>Sulfolobus</taxon>
    </lineage>
</organism>
<evidence type="ECO:0000256" key="3">
    <source>
        <dbReference type="ARBA" id="ARBA00022603"/>
    </source>
</evidence>
<dbReference type="PANTHER" id="PTHR43467">
    <property type="entry name" value="COBALT-PRECORRIN-2 C(20)-METHYLTRANSFERASE"/>
    <property type="match status" value="1"/>
</dbReference>
<proteinExistence type="predicted"/>
<evidence type="ECO:0000259" key="6">
    <source>
        <dbReference type="Pfam" id="PF00590"/>
    </source>
</evidence>
<keyword evidence="4 8" id="KW-0808">Transferase</keyword>
<dbReference type="Gene3D" id="3.40.1010.10">
    <property type="entry name" value="Cobalt-precorrin-4 Transmethylase, Domain 1"/>
    <property type="match status" value="1"/>
</dbReference>
<gene>
    <name evidence="7" type="ORF">ATY89_04285</name>
    <name evidence="8" type="ORF">ATZ20_07310</name>
</gene>
<evidence type="ECO:0000313" key="9">
    <source>
        <dbReference type="Proteomes" id="UP000060043"/>
    </source>
</evidence>
<feature type="domain" description="Tetrapyrrole methylase" evidence="6">
    <location>
        <begin position="4"/>
        <end position="198"/>
    </location>
</feature>
<keyword evidence="3 8" id="KW-0489">Methyltransferase</keyword>
<dbReference type="Gene3D" id="3.30.950.10">
    <property type="entry name" value="Methyltransferase, Cobalt-precorrin-4 Transmethylase, Domain 2"/>
    <property type="match status" value="1"/>
</dbReference>
<protein>
    <submittedName>
        <fullName evidence="8">Cobalt-precorrin-6Y C(5)-methyltransferase</fullName>
    </submittedName>
</protein>
<dbReference type="CDD" id="cd11644">
    <property type="entry name" value="Precorrin-6Y-MT"/>
    <property type="match status" value="1"/>
</dbReference>
<dbReference type="UniPathway" id="UPA00148"/>
<dbReference type="PaxDb" id="1435377-SUSAZ_02050"/>
<evidence type="ECO:0000256" key="1">
    <source>
        <dbReference type="ARBA" id="ARBA00004953"/>
    </source>
</evidence>
<dbReference type="InterPro" id="IPR014777">
    <property type="entry name" value="4pyrrole_Mease_sub1"/>
</dbReference>
<evidence type="ECO:0000313" key="7">
    <source>
        <dbReference type="EMBL" id="ALU29230.1"/>
    </source>
</evidence>
<sequence length="218" mass="24753">MFETLYIVGVGAGDPELITLKALKIIEKCKIVAGWQSVVSRFNLSGKEVVYLNYKDQDRQIPDLVKRAREQDVAILDHGDPSVSDFQFVGRIRESCRQFDVKYEVVPGISSVLRALALVEKDLSQVVFMTFHIRGELDYTEIDKSIALGRDLLIIPEPYSYGVKKIAERLVGLGLNPEMVVMERLSFSDEKVNHFMAKEILDMDLKFSDMSIVYVKLS</sequence>
<dbReference type="EMBL" id="CP013694">
    <property type="protein sequence ID" value="ALU29230.1"/>
    <property type="molecule type" value="Genomic_DNA"/>
</dbReference>
<dbReference type="InterPro" id="IPR000878">
    <property type="entry name" value="4pyrrol_Mease"/>
</dbReference>
<dbReference type="GO" id="GO:0009236">
    <property type="term" value="P:cobalamin biosynthetic process"/>
    <property type="evidence" value="ECO:0007669"/>
    <property type="project" value="UniProtKB-UniPathway"/>
</dbReference>
<dbReference type="STRING" id="1435377.SUSAZ_02050"/>
<dbReference type="InterPro" id="IPR012818">
    <property type="entry name" value="CbiE"/>
</dbReference>
<dbReference type="Proteomes" id="UP000060043">
    <property type="component" value="Chromosome"/>
</dbReference>
<dbReference type="InterPro" id="IPR035996">
    <property type="entry name" value="4pyrrol_Methylase_sf"/>
</dbReference>
<dbReference type="NCBIfam" id="NF004455">
    <property type="entry name" value="PRK05787.1-3"/>
    <property type="match status" value="1"/>
</dbReference>
<dbReference type="GO" id="GO:0032259">
    <property type="term" value="P:methylation"/>
    <property type="evidence" value="ECO:0007669"/>
    <property type="project" value="UniProtKB-KW"/>
</dbReference>
<dbReference type="Proteomes" id="UP000065473">
    <property type="component" value="Chromosome"/>
</dbReference>
<evidence type="ECO:0000256" key="5">
    <source>
        <dbReference type="ARBA" id="ARBA00022691"/>
    </source>
</evidence>
<keyword evidence="5" id="KW-0949">S-adenosyl-L-methionine</keyword>
<dbReference type="Pfam" id="PF00590">
    <property type="entry name" value="TP_methylase"/>
    <property type="match status" value="1"/>
</dbReference>
<dbReference type="EMBL" id="CP013695">
    <property type="protein sequence ID" value="ALU31957.1"/>
    <property type="molecule type" value="Genomic_DNA"/>
</dbReference>
<evidence type="ECO:0000313" key="10">
    <source>
        <dbReference type="Proteomes" id="UP000065473"/>
    </source>
</evidence>
<dbReference type="GO" id="GO:0008276">
    <property type="term" value="F:protein methyltransferase activity"/>
    <property type="evidence" value="ECO:0007669"/>
    <property type="project" value="InterPro"/>
</dbReference>
<dbReference type="InterPro" id="IPR014776">
    <property type="entry name" value="4pyrrole_Mease_sub2"/>
</dbReference>
<dbReference type="AlphaFoldDB" id="A0A0U3GNU8"/>
<name>A0A0U3GNU8_9CREN</name>
<dbReference type="GeneID" id="14550929"/>
<evidence type="ECO:0000313" key="8">
    <source>
        <dbReference type="EMBL" id="ALU31957.1"/>
    </source>
</evidence>
<dbReference type="PANTHER" id="PTHR43467:SF2">
    <property type="entry name" value="COBALT-PRECORRIN-2 C(20)-METHYLTRANSFERASE"/>
    <property type="match status" value="1"/>
</dbReference>
<reference evidence="9 10" key="1">
    <citation type="submission" date="2015-12" db="EMBL/GenBank/DDBJ databases">
        <title>A stable core within a dynamic pangenome in Sulfolobus acidocaldarius.</title>
        <authorList>
            <person name="Anderson R."/>
            <person name="Kouris A."/>
            <person name="Seward C."/>
            <person name="Campbell K."/>
            <person name="Whitaker R."/>
        </authorList>
    </citation>
    <scope>NUCLEOTIDE SEQUENCE [LARGE SCALE GENOMIC DNA]</scope>
    <source>
        <strain evidence="7 10">GG12-C01-09</strain>
        <strain evidence="8 9">NG05B_CO5_07</strain>
    </source>
</reference>
<dbReference type="SUPFAM" id="SSF53790">
    <property type="entry name" value="Tetrapyrrole methylase"/>
    <property type="match status" value="1"/>
</dbReference>
<evidence type="ECO:0000256" key="4">
    <source>
        <dbReference type="ARBA" id="ARBA00022679"/>
    </source>
</evidence>
<keyword evidence="2" id="KW-0169">Cobalamin biosynthesis</keyword>
<comment type="pathway">
    <text evidence="1">Cofactor biosynthesis; adenosylcobalamin biosynthesis.</text>
</comment>
<evidence type="ECO:0000256" key="2">
    <source>
        <dbReference type="ARBA" id="ARBA00022573"/>
    </source>
</evidence>
<dbReference type="NCBIfam" id="TIGR02467">
    <property type="entry name" value="CbiE"/>
    <property type="match status" value="1"/>
</dbReference>
<dbReference type="RefSeq" id="WP_015385413.1">
    <property type="nucleotide sequence ID" value="NZ_BHWZ01000001.1"/>
</dbReference>